<proteinExistence type="predicted"/>
<feature type="transmembrane region" description="Helical" evidence="1">
    <location>
        <begin position="68"/>
        <end position="89"/>
    </location>
</feature>
<accession>X1HXS0</accession>
<feature type="transmembrane region" description="Helical" evidence="1">
    <location>
        <begin position="37"/>
        <end position="62"/>
    </location>
</feature>
<dbReference type="EMBL" id="BARU01028765">
    <property type="protein sequence ID" value="GAH74272.1"/>
    <property type="molecule type" value="Genomic_DNA"/>
</dbReference>
<reference evidence="2" key="1">
    <citation type="journal article" date="2014" name="Front. Microbiol.">
        <title>High frequency of phylogenetically diverse reductive dehalogenase-homologous genes in deep subseafloor sedimentary metagenomes.</title>
        <authorList>
            <person name="Kawai M."/>
            <person name="Futagami T."/>
            <person name="Toyoda A."/>
            <person name="Takaki Y."/>
            <person name="Nishi S."/>
            <person name="Hori S."/>
            <person name="Arai W."/>
            <person name="Tsubouchi T."/>
            <person name="Morono Y."/>
            <person name="Uchiyama I."/>
            <person name="Ito T."/>
            <person name="Fujiyama A."/>
            <person name="Inagaki F."/>
            <person name="Takami H."/>
        </authorList>
    </citation>
    <scope>NUCLEOTIDE SEQUENCE</scope>
    <source>
        <strain evidence="2">Expedition CK06-06</strain>
    </source>
</reference>
<feature type="transmembrane region" description="Helical" evidence="1">
    <location>
        <begin position="130"/>
        <end position="150"/>
    </location>
</feature>
<sequence length="170" mass="18782">PVPGESQPSEPGADTPVEFVKAQIAESMKEDPLLTKILVAVGIWEAVLAAAMLLGSFMMLFWSGLPLLTWLLVWVPVSGFMEFCVYSILKRKRGYLLWLQVAALFAGGASWTYLFVALGRMPTNPVAGGILFVFSFLNVLACAGIIWHFGRNQLRQSVVKTEEEENQEDS</sequence>
<evidence type="ECO:0000256" key="1">
    <source>
        <dbReference type="SAM" id="Phobius"/>
    </source>
</evidence>
<gene>
    <name evidence="2" type="ORF">S03H2_45870</name>
</gene>
<keyword evidence="1" id="KW-1133">Transmembrane helix</keyword>
<keyword evidence="1" id="KW-0812">Transmembrane</keyword>
<comment type="caution">
    <text evidence="2">The sequence shown here is derived from an EMBL/GenBank/DDBJ whole genome shotgun (WGS) entry which is preliminary data.</text>
</comment>
<evidence type="ECO:0000313" key="2">
    <source>
        <dbReference type="EMBL" id="GAH74272.1"/>
    </source>
</evidence>
<feature type="non-terminal residue" evidence="2">
    <location>
        <position position="1"/>
    </location>
</feature>
<protein>
    <submittedName>
        <fullName evidence="2">Uncharacterized protein</fullName>
    </submittedName>
</protein>
<feature type="transmembrane region" description="Helical" evidence="1">
    <location>
        <begin position="96"/>
        <end position="118"/>
    </location>
</feature>
<dbReference type="AlphaFoldDB" id="X1HXS0"/>
<keyword evidence="1" id="KW-0472">Membrane</keyword>
<name>X1HXS0_9ZZZZ</name>
<organism evidence="2">
    <name type="scientific">marine sediment metagenome</name>
    <dbReference type="NCBI Taxonomy" id="412755"/>
    <lineage>
        <taxon>unclassified sequences</taxon>
        <taxon>metagenomes</taxon>
        <taxon>ecological metagenomes</taxon>
    </lineage>
</organism>